<feature type="region of interest" description="Disordered" evidence="1">
    <location>
        <begin position="465"/>
        <end position="526"/>
    </location>
</feature>
<protein>
    <submittedName>
        <fullName evidence="2">Uncharacterized protein</fullName>
    </submittedName>
</protein>
<sequence length="897" mass="105190">MIALPRRAWVRFPGCYFRYWLGIPASRGNDGGHRLRPYPLPCRPLKLTTSGIQNCKFAAILDLPTPGRPPTPFFLRESRVIGRHIGFSFRTAQPTPLRATREPASPSNRIESTAHFRALGKPRTPPFLLRPRCGEGAMPNRHTPSPSPSPTRDRPAVGGRRRSISPSHVGSGSRPEGGGSRSPSPVQERSSRYGVRNDGFRDGSPSQPRSRSRPATSRRSRSRSLSSSRSRSRSRDRAGAKPRSSRPGINSGRSRRRRSRSRSRSRSSSRSDSRSRSQLRRDCEDAKSKARHEGKKEAAVKTSAMFLGAIAVTTLAVHKFWPKGFPYGETREIPKHVQKAKEDLFEKREEVHQKIEDMTHGRRPMLEGRPGRSGSTASVGSSNGRRYAEYDRERIYYEDRQGRRFLPVAREREERPGFEQETIWVDREGYRVDPPPRHERVYRRQETHYRGDDAPYGDTKARLVSRSREEAEVHQPPARNSRPMLEDVSQRPRDIPWENDERRMLQDTSSRSSMKYAEPGDLGPPRYEKVTARQERMVVNERAFSPPGEWDRDTEIGRDRRLHESTKERHHITENDRLSLHDLERNHERTQDPPLREITTEHREIVRGRDPSLGRSYERPRDHDRIQDPPSKEIITERREIVRGRDRSLDHDYERPRDHDRIQDPPSREIITERREVVRGRDPSPDRDYDRPRDRTTKRKVIETQEIIREKATSPPLEYHRESERARELDFEPNIITVERHEKIRQRDISPRGHKPVKDRPKETIVEEHEIVRGRAPSPARDYEDEREYNMTMKKVTRERREEIRDRSPSPDYEYERTREQPREFREERRVIRERGISPPREWDRLRERRSNHEAVGPIEVDFLDLPVRTRRNGASPMPHSRRGDRERMRDEDLAYY</sequence>
<feature type="compositionally biased region" description="Basic and acidic residues" evidence="1">
    <location>
        <begin position="882"/>
        <end position="897"/>
    </location>
</feature>
<feature type="compositionally biased region" description="Basic and acidic residues" evidence="1">
    <location>
        <begin position="549"/>
        <end position="729"/>
    </location>
</feature>
<organism evidence="2 3">
    <name type="scientific">Pyricularia oryzae</name>
    <name type="common">Rice blast fungus</name>
    <name type="synonym">Magnaporthe oryzae</name>
    <dbReference type="NCBI Taxonomy" id="318829"/>
    <lineage>
        <taxon>Eukaryota</taxon>
        <taxon>Fungi</taxon>
        <taxon>Dikarya</taxon>
        <taxon>Ascomycota</taxon>
        <taxon>Pezizomycotina</taxon>
        <taxon>Sordariomycetes</taxon>
        <taxon>Sordariomycetidae</taxon>
        <taxon>Magnaporthales</taxon>
        <taxon>Pyriculariaceae</taxon>
        <taxon>Pyricularia</taxon>
    </lineage>
</organism>
<feature type="compositionally biased region" description="Basic and acidic residues" evidence="1">
    <location>
        <begin position="357"/>
        <end position="370"/>
    </location>
</feature>
<proteinExistence type="predicted"/>
<accession>A0A4P7N9E8</accession>
<evidence type="ECO:0000313" key="2">
    <source>
        <dbReference type="EMBL" id="QBZ59377.1"/>
    </source>
</evidence>
<dbReference type="AlphaFoldDB" id="A0A4P7N9E8"/>
<feature type="region of interest" description="Disordered" evidence="1">
    <location>
        <begin position="91"/>
        <end position="300"/>
    </location>
</feature>
<feature type="region of interest" description="Disordered" evidence="1">
    <location>
        <begin position="357"/>
        <end position="385"/>
    </location>
</feature>
<feature type="compositionally biased region" description="Basic residues" evidence="1">
    <location>
        <begin position="253"/>
        <end position="267"/>
    </location>
</feature>
<feature type="compositionally biased region" description="Basic residues" evidence="1">
    <location>
        <begin position="210"/>
        <end position="222"/>
    </location>
</feature>
<reference evidence="2 3" key="1">
    <citation type="journal article" date="2019" name="Mol. Biol. Evol.">
        <title>Blast fungal genomes show frequent chromosomal changes, gene gains and losses, and effector gene turnover.</title>
        <authorList>
            <person name="Gomez Luciano L.B."/>
            <person name="Jason Tsai I."/>
            <person name="Chuma I."/>
            <person name="Tosa Y."/>
            <person name="Chen Y.H."/>
            <person name="Li J.Y."/>
            <person name="Li M.Y."/>
            <person name="Jade Lu M.Y."/>
            <person name="Nakayashiki H."/>
            <person name="Li W.H."/>
        </authorList>
    </citation>
    <scope>NUCLEOTIDE SEQUENCE [LARGE SCALE GENOMIC DNA]</scope>
    <source>
        <strain evidence="2">MZ5-1-6</strain>
    </source>
</reference>
<dbReference type="EMBL" id="CP034206">
    <property type="protein sequence ID" value="QBZ59377.1"/>
    <property type="molecule type" value="Genomic_DNA"/>
</dbReference>
<gene>
    <name evidence="2" type="ORF">PoMZ_04338</name>
</gene>
<feature type="compositionally biased region" description="Basic and acidic residues" evidence="1">
    <location>
        <begin position="269"/>
        <end position="288"/>
    </location>
</feature>
<feature type="region of interest" description="Disordered" evidence="1">
    <location>
        <begin position="538"/>
        <end position="729"/>
    </location>
</feature>
<feature type="compositionally biased region" description="Polar residues" evidence="1">
    <location>
        <begin position="373"/>
        <end position="384"/>
    </location>
</feature>
<name>A0A4P7N9E8_PYROR</name>
<feature type="region of interest" description="Disordered" evidence="1">
    <location>
        <begin position="864"/>
        <end position="897"/>
    </location>
</feature>
<feature type="compositionally biased region" description="Basic and acidic residues" evidence="1">
    <location>
        <begin position="742"/>
        <end position="773"/>
    </location>
</feature>
<feature type="region of interest" description="Disordered" evidence="1">
    <location>
        <begin position="742"/>
        <end position="827"/>
    </location>
</feature>
<feature type="compositionally biased region" description="Basic and acidic residues" evidence="1">
    <location>
        <begin position="484"/>
        <end position="505"/>
    </location>
</feature>
<feature type="compositionally biased region" description="Basic and acidic residues" evidence="1">
    <location>
        <begin position="799"/>
        <end position="827"/>
    </location>
</feature>
<evidence type="ECO:0000256" key="1">
    <source>
        <dbReference type="SAM" id="MobiDB-lite"/>
    </source>
</evidence>
<evidence type="ECO:0000313" key="3">
    <source>
        <dbReference type="Proteomes" id="UP000294847"/>
    </source>
</evidence>
<dbReference type="Proteomes" id="UP000294847">
    <property type="component" value="Chromosome 3"/>
</dbReference>